<keyword evidence="3" id="KW-1185">Reference proteome</keyword>
<comment type="caution">
    <text evidence="2">The sequence shown here is derived from an EMBL/GenBank/DDBJ whole genome shotgun (WGS) entry which is preliminary data.</text>
</comment>
<feature type="compositionally biased region" description="Polar residues" evidence="1">
    <location>
        <begin position="155"/>
        <end position="173"/>
    </location>
</feature>
<protein>
    <submittedName>
        <fullName evidence="2">Endonuclease/exonuclease/phosphatase</fullName>
    </submittedName>
</protein>
<dbReference type="InterPro" id="IPR036691">
    <property type="entry name" value="Endo/exonu/phosph_ase_sf"/>
</dbReference>
<evidence type="ECO:0000313" key="2">
    <source>
        <dbReference type="EMBL" id="KAK0471007.1"/>
    </source>
</evidence>
<dbReference type="Gene3D" id="3.60.10.10">
    <property type="entry name" value="Endonuclease/exonuclease/phosphatase"/>
    <property type="match status" value="1"/>
</dbReference>
<keyword evidence="2" id="KW-0255">Endonuclease</keyword>
<feature type="region of interest" description="Disordered" evidence="1">
    <location>
        <begin position="22"/>
        <end position="183"/>
    </location>
</feature>
<evidence type="ECO:0000256" key="1">
    <source>
        <dbReference type="SAM" id="MobiDB-lite"/>
    </source>
</evidence>
<accession>A0AA39NSF0</accession>
<reference evidence="2" key="1">
    <citation type="submission" date="2023-06" db="EMBL/GenBank/DDBJ databases">
        <authorList>
            <consortium name="Lawrence Berkeley National Laboratory"/>
            <person name="Ahrendt S."/>
            <person name="Sahu N."/>
            <person name="Indic B."/>
            <person name="Wong-Bajracharya J."/>
            <person name="Merenyi Z."/>
            <person name="Ke H.-M."/>
            <person name="Monk M."/>
            <person name="Kocsube S."/>
            <person name="Drula E."/>
            <person name="Lipzen A."/>
            <person name="Balint B."/>
            <person name="Henrissat B."/>
            <person name="Andreopoulos B."/>
            <person name="Martin F.M."/>
            <person name="Harder C.B."/>
            <person name="Rigling D."/>
            <person name="Ford K.L."/>
            <person name="Foster G.D."/>
            <person name="Pangilinan J."/>
            <person name="Papanicolaou A."/>
            <person name="Barry K."/>
            <person name="LaButti K."/>
            <person name="Viragh M."/>
            <person name="Koriabine M."/>
            <person name="Yan M."/>
            <person name="Riley R."/>
            <person name="Champramary S."/>
            <person name="Plett K.L."/>
            <person name="Tsai I.J."/>
            <person name="Slot J."/>
            <person name="Sipos G."/>
            <person name="Plett J."/>
            <person name="Nagy L.G."/>
            <person name="Grigoriev I.V."/>
        </authorList>
    </citation>
    <scope>NUCLEOTIDE SEQUENCE</scope>
    <source>
        <strain evidence="2">ICMP 16352</strain>
    </source>
</reference>
<keyword evidence="2" id="KW-0378">Hydrolase</keyword>
<feature type="compositionally biased region" description="Polar residues" evidence="1">
    <location>
        <begin position="101"/>
        <end position="113"/>
    </location>
</feature>
<dbReference type="Proteomes" id="UP001175227">
    <property type="component" value="Unassembled WGS sequence"/>
</dbReference>
<dbReference type="EMBL" id="JAUEPR010000056">
    <property type="protein sequence ID" value="KAK0471007.1"/>
    <property type="molecule type" value="Genomic_DNA"/>
</dbReference>
<keyword evidence="2" id="KW-0540">Nuclease</keyword>
<feature type="compositionally biased region" description="Low complexity" evidence="1">
    <location>
        <begin position="115"/>
        <end position="126"/>
    </location>
</feature>
<evidence type="ECO:0000313" key="3">
    <source>
        <dbReference type="Proteomes" id="UP001175227"/>
    </source>
</evidence>
<dbReference type="GO" id="GO:0004519">
    <property type="term" value="F:endonuclease activity"/>
    <property type="evidence" value="ECO:0007669"/>
    <property type="project" value="UniProtKB-KW"/>
</dbReference>
<dbReference type="AlphaFoldDB" id="A0AA39NSF0"/>
<dbReference type="SUPFAM" id="SSF56219">
    <property type="entry name" value="DNase I-like"/>
    <property type="match status" value="1"/>
</dbReference>
<gene>
    <name evidence="2" type="ORF">IW261DRAFT_1572525</name>
</gene>
<proteinExistence type="predicted"/>
<sequence>MVWQTQETSQHKHSLYGTDLAFSCRGSDVPADHPSSQDENASSDSREPAPEFLEDGAVDWTSPSPPDNERNMQADPQDTSFVSLREPTPVRSGRHRRHTGQRCQSSFSTNSHEASPPIDEPSISESGHAMTQRGGEPYSHHSSQPNDHTDHSQRETNPSNSDRQPQGSPMSNRQQRREASKKGTKAAILVSCLNINGFSAAGAGDGIHNSKWGHINQLLRTSRTGILVVSEAHLTERQSEELENLFARRMKIRFTANPDNPTGKGGVAIVINKQLTNWQNIQTKEIVPGRALLLRTKWHDDKNITILGVYALNVSLSDSSESTSFFTALHDFFTAHPEWRPNYLGGDLNFVEDAIDRIPMCCDNEEVCMAFDKLKELLGLWDGWRNTFPDKLDFTYCCNRNIRDPNTNVQTKRTFQSRIDRIYVTDKLLDQAWQWKIQPVGIAGVDHDMVSVQIAHEEAPIIGKGRWACPDYILKDEKLAEQLKNLGIEAQEETARIKSLGRSNTANPQITYQKFITEAMHLARERE</sequence>
<name>A0AA39NSF0_9AGAR</name>
<organism evidence="2 3">
    <name type="scientific">Armillaria novae-zelandiae</name>
    <dbReference type="NCBI Taxonomy" id="153914"/>
    <lineage>
        <taxon>Eukaryota</taxon>
        <taxon>Fungi</taxon>
        <taxon>Dikarya</taxon>
        <taxon>Basidiomycota</taxon>
        <taxon>Agaricomycotina</taxon>
        <taxon>Agaricomycetes</taxon>
        <taxon>Agaricomycetidae</taxon>
        <taxon>Agaricales</taxon>
        <taxon>Marasmiineae</taxon>
        <taxon>Physalacriaceae</taxon>
        <taxon>Armillaria</taxon>
    </lineage>
</organism>